<name>A0A7Y0Q614_9GAMM</name>
<protein>
    <submittedName>
        <fullName evidence="5">EAL domain-containing protein</fullName>
    </submittedName>
</protein>
<dbReference type="Proteomes" id="UP000568664">
    <property type="component" value="Unassembled WGS sequence"/>
</dbReference>
<dbReference type="Pfam" id="PF00990">
    <property type="entry name" value="GGDEF"/>
    <property type="match status" value="1"/>
</dbReference>
<dbReference type="InterPro" id="IPR052155">
    <property type="entry name" value="Biofilm_reg_signaling"/>
</dbReference>
<dbReference type="PANTHER" id="PTHR44757:SF4">
    <property type="entry name" value="DIGUANYLATE CYCLASE DGCE-RELATED"/>
    <property type="match status" value="1"/>
</dbReference>
<dbReference type="Gene3D" id="3.20.20.450">
    <property type="entry name" value="EAL domain"/>
    <property type="match status" value="1"/>
</dbReference>
<dbReference type="PROSITE" id="PS50883">
    <property type="entry name" value="EAL"/>
    <property type="match status" value="1"/>
</dbReference>
<dbReference type="SMART" id="SM00052">
    <property type="entry name" value="EAL"/>
    <property type="match status" value="1"/>
</dbReference>
<dbReference type="SMART" id="SM00267">
    <property type="entry name" value="GGDEF"/>
    <property type="match status" value="1"/>
</dbReference>
<dbReference type="PROSITE" id="PS50887">
    <property type="entry name" value="GGDEF"/>
    <property type="match status" value="1"/>
</dbReference>
<dbReference type="InterPro" id="IPR035965">
    <property type="entry name" value="PAS-like_dom_sf"/>
</dbReference>
<dbReference type="GO" id="GO:0006355">
    <property type="term" value="P:regulation of DNA-templated transcription"/>
    <property type="evidence" value="ECO:0007669"/>
    <property type="project" value="InterPro"/>
</dbReference>
<evidence type="ECO:0000313" key="5">
    <source>
        <dbReference type="EMBL" id="NMP30903.1"/>
    </source>
</evidence>
<feature type="transmembrane region" description="Helical" evidence="2">
    <location>
        <begin position="6"/>
        <end position="31"/>
    </location>
</feature>
<comment type="caution">
    <text evidence="5">The sequence shown here is derived from an EMBL/GenBank/DDBJ whole genome shotgun (WGS) entry which is preliminary data.</text>
</comment>
<dbReference type="InterPro" id="IPR043128">
    <property type="entry name" value="Rev_trsase/Diguanyl_cyclase"/>
</dbReference>
<evidence type="ECO:0000259" key="3">
    <source>
        <dbReference type="PROSITE" id="PS50883"/>
    </source>
</evidence>
<evidence type="ECO:0000259" key="4">
    <source>
        <dbReference type="PROSITE" id="PS50887"/>
    </source>
</evidence>
<keyword evidence="6" id="KW-1185">Reference proteome</keyword>
<dbReference type="AlphaFoldDB" id="A0A7Y0Q614"/>
<accession>A0A7Y0Q614</accession>
<evidence type="ECO:0000256" key="1">
    <source>
        <dbReference type="ARBA" id="ARBA00001946"/>
    </source>
</evidence>
<dbReference type="InterPro" id="IPR013767">
    <property type="entry name" value="PAS_fold"/>
</dbReference>
<reference evidence="5 6" key="1">
    <citation type="submission" date="2020-04" db="EMBL/GenBank/DDBJ databases">
        <title>Thalassotalea sp. M1531, isolated from the surface of marine red alga.</title>
        <authorList>
            <person name="Pang L."/>
            <person name="Lu D.-C."/>
        </authorList>
    </citation>
    <scope>NUCLEOTIDE SEQUENCE [LARGE SCALE GENOMIC DNA]</scope>
    <source>
        <strain evidence="5 6">M1531</strain>
    </source>
</reference>
<sequence>MTLSIFFVAAMSPLEMFVVSGIIIAISLYLYRRQISWQLSQLLMHMLSNDTETQPTLVSKWLSSVFSHLERYVLQLTNERNGYIETLNAINDAVIRTDAAGKISAVNKACLALFSCQQENLLHNDYDLCQRAIEVPEDHVDFHEVLKKLSVKQRTNLYKSVFHVDMNNRILAIERQVTPVYSGDELIGTVVVLRDVTTAEKLRKRLRFQANHDNVTKLFNRYKFEQRLTDAWHDAQENSEQHALLQMDMDRFKLINDNAGHAAGDQLLRDVANILKLNVRSSDICARIGGDEFAILLYQVTPDIVQSVMNKLNLALKQLPFSASGQVFEVGASIGGTLINAKSPHITELKRQADAACFIAKNKGINNNQLFSQNDDQLMSLQQEPRWAARIHQALESDEFALFYQSIQALDNIDNPKQHIEILLRLQSGGKLLSPNVFLPAVERFRLTDKVDYWVVSKTFAWFEQQPELWQKQVIAINLSGDSITNEHFITKVLECQRSYNFPSSAICFEITETAAIADMNLARQMVDRLQMVGFNIALDDFGKGFSTFSYLKSLPAQYIKIDGSYVEEILTSESDHSIVKAIATMAKTMDMKTIAEFVQCDETMNLLSDLGVDFVQGYGIALPKPLADYHKTEPIH</sequence>
<dbReference type="InterPro" id="IPR029787">
    <property type="entry name" value="Nucleotide_cyclase"/>
</dbReference>
<dbReference type="NCBIfam" id="TIGR00254">
    <property type="entry name" value="GGDEF"/>
    <property type="match status" value="1"/>
</dbReference>
<dbReference type="SUPFAM" id="SSF55073">
    <property type="entry name" value="Nucleotide cyclase"/>
    <property type="match status" value="1"/>
</dbReference>
<evidence type="ECO:0000256" key="2">
    <source>
        <dbReference type="SAM" id="Phobius"/>
    </source>
</evidence>
<dbReference type="SUPFAM" id="SSF55785">
    <property type="entry name" value="PYP-like sensor domain (PAS domain)"/>
    <property type="match status" value="1"/>
</dbReference>
<dbReference type="Pfam" id="PF00563">
    <property type="entry name" value="EAL"/>
    <property type="match status" value="1"/>
</dbReference>
<dbReference type="Gene3D" id="3.30.70.270">
    <property type="match status" value="1"/>
</dbReference>
<dbReference type="Gene3D" id="3.30.450.20">
    <property type="entry name" value="PAS domain"/>
    <property type="match status" value="1"/>
</dbReference>
<dbReference type="EMBL" id="JABBXH010000002">
    <property type="protein sequence ID" value="NMP30903.1"/>
    <property type="molecule type" value="Genomic_DNA"/>
</dbReference>
<keyword evidence="2" id="KW-1133">Transmembrane helix</keyword>
<keyword evidence="2" id="KW-0472">Membrane</keyword>
<dbReference type="InterPro" id="IPR035919">
    <property type="entry name" value="EAL_sf"/>
</dbReference>
<proteinExistence type="predicted"/>
<gene>
    <name evidence="5" type="ORF">HII17_04940</name>
</gene>
<dbReference type="RefSeq" id="WP_169074255.1">
    <property type="nucleotide sequence ID" value="NZ_JABBXH010000002.1"/>
</dbReference>
<dbReference type="InterPro" id="IPR000160">
    <property type="entry name" value="GGDEF_dom"/>
</dbReference>
<dbReference type="InterPro" id="IPR000014">
    <property type="entry name" value="PAS"/>
</dbReference>
<dbReference type="PANTHER" id="PTHR44757">
    <property type="entry name" value="DIGUANYLATE CYCLASE DGCP"/>
    <property type="match status" value="1"/>
</dbReference>
<dbReference type="SUPFAM" id="SSF141868">
    <property type="entry name" value="EAL domain-like"/>
    <property type="match status" value="1"/>
</dbReference>
<dbReference type="CDD" id="cd01949">
    <property type="entry name" value="GGDEF"/>
    <property type="match status" value="1"/>
</dbReference>
<feature type="domain" description="EAL" evidence="3">
    <location>
        <begin position="384"/>
        <end position="637"/>
    </location>
</feature>
<comment type="cofactor">
    <cofactor evidence="1">
        <name>Mg(2+)</name>
        <dbReference type="ChEBI" id="CHEBI:18420"/>
    </cofactor>
</comment>
<dbReference type="FunFam" id="3.30.70.270:FF:000001">
    <property type="entry name" value="Diguanylate cyclase domain protein"/>
    <property type="match status" value="1"/>
</dbReference>
<evidence type="ECO:0000313" key="6">
    <source>
        <dbReference type="Proteomes" id="UP000568664"/>
    </source>
</evidence>
<keyword evidence="2" id="KW-0812">Transmembrane</keyword>
<organism evidence="5 6">
    <name type="scientific">Thalassotalea algicola</name>
    <dbReference type="NCBI Taxonomy" id="2716224"/>
    <lineage>
        <taxon>Bacteria</taxon>
        <taxon>Pseudomonadati</taxon>
        <taxon>Pseudomonadota</taxon>
        <taxon>Gammaproteobacteria</taxon>
        <taxon>Alteromonadales</taxon>
        <taxon>Colwelliaceae</taxon>
        <taxon>Thalassotalea</taxon>
    </lineage>
</organism>
<dbReference type="GO" id="GO:0003824">
    <property type="term" value="F:catalytic activity"/>
    <property type="evidence" value="ECO:0007669"/>
    <property type="project" value="UniProtKB-ARBA"/>
</dbReference>
<dbReference type="CDD" id="cd00130">
    <property type="entry name" value="PAS"/>
    <property type="match status" value="1"/>
</dbReference>
<feature type="domain" description="GGDEF" evidence="4">
    <location>
        <begin position="240"/>
        <end position="373"/>
    </location>
</feature>
<dbReference type="Pfam" id="PF00989">
    <property type="entry name" value="PAS"/>
    <property type="match status" value="1"/>
</dbReference>
<dbReference type="CDD" id="cd01948">
    <property type="entry name" value="EAL"/>
    <property type="match status" value="1"/>
</dbReference>
<dbReference type="InterPro" id="IPR001633">
    <property type="entry name" value="EAL_dom"/>
</dbReference>